<evidence type="ECO:0000256" key="1">
    <source>
        <dbReference type="ARBA" id="ARBA00008354"/>
    </source>
</evidence>
<comment type="similarity">
    <text evidence="1">Belongs to the ZPR1 family.</text>
</comment>
<evidence type="ECO:0000313" key="7">
    <source>
        <dbReference type="Proteomes" id="UP000740883"/>
    </source>
</evidence>
<dbReference type="EMBL" id="SBJO01000031">
    <property type="protein sequence ID" value="KAF9764244.1"/>
    <property type="molecule type" value="Genomic_DNA"/>
</dbReference>
<dbReference type="Pfam" id="PF22794">
    <property type="entry name" value="jr-ZPR1"/>
    <property type="match status" value="1"/>
</dbReference>
<dbReference type="OrthoDB" id="308464at2759"/>
<evidence type="ECO:0000256" key="4">
    <source>
        <dbReference type="ARBA" id="ARBA00022833"/>
    </source>
</evidence>
<keyword evidence="7" id="KW-1185">Reference proteome</keyword>
<dbReference type="PANTHER" id="PTHR10876">
    <property type="entry name" value="ZINC FINGER PROTEIN ZPR1"/>
    <property type="match status" value="1"/>
</dbReference>
<evidence type="ECO:0000313" key="6">
    <source>
        <dbReference type="EMBL" id="KAF9764244.1"/>
    </source>
</evidence>
<dbReference type="Proteomes" id="UP000740883">
    <property type="component" value="Unassembled WGS sequence"/>
</dbReference>
<dbReference type="AlphaFoldDB" id="A0A9P6GZU5"/>
<accession>A0A9P6GZU5</accession>
<gene>
    <name evidence="6" type="primary">W03F9.1</name>
    <name evidence="6" type="ORF">NGRA_0718</name>
</gene>
<dbReference type="InterPro" id="IPR042451">
    <property type="entry name" value="ZPR1_A/B_dom"/>
</dbReference>
<protein>
    <submittedName>
        <fullName evidence="6">Zinc finger protein ZPR1 like protein</fullName>
    </submittedName>
</protein>
<keyword evidence="2" id="KW-0479">Metal-binding</keyword>
<reference evidence="6 7" key="1">
    <citation type="journal article" date="2020" name="Genome Biol. Evol.">
        <title>Comparative genomics of strictly vertically transmitted, feminizing microsporidia endosymbionts of amphipod crustaceans.</title>
        <authorList>
            <person name="Cormier A."/>
            <person name="Chebbi M.A."/>
            <person name="Giraud I."/>
            <person name="Wattier R."/>
            <person name="Teixeira M."/>
            <person name="Gilbert C."/>
            <person name="Rigaud T."/>
            <person name="Cordaux R."/>
        </authorList>
    </citation>
    <scope>NUCLEOTIDE SEQUENCE [LARGE SCALE GENOMIC DNA]</scope>
    <source>
        <strain evidence="6 7">Ou3-Ou53</strain>
    </source>
</reference>
<keyword evidence="3" id="KW-0863">Zinc-finger</keyword>
<evidence type="ECO:0000256" key="2">
    <source>
        <dbReference type="ARBA" id="ARBA00022723"/>
    </source>
</evidence>
<dbReference type="InterPro" id="IPR004457">
    <property type="entry name" value="Znf_ZPR1"/>
</dbReference>
<organism evidence="6 7">
    <name type="scientific">Nosema granulosis</name>
    <dbReference type="NCBI Taxonomy" id="83296"/>
    <lineage>
        <taxon>Eukaryota</taxon>
        <taxon>Fungi</taxon>
        <taxon>Fungi incertae sedis</taxon>
        <taxon>Microsporidia</taxon>
        <taxon>Nosematidae</taxon>
        <taxon>Nosema</taxon>
    </lineage>
</organism>
<dbReference type="InterPro" id="IPR040141">
    <property type="entry name" value="ZPR1"/>
</dbReference>
<keyword evidence="4" id="KW-0862">Zinc</keyword>
<dbReference type="Gene3D" id="2.60.120.1040">
    <property type="entry name" value="ZPR1, A/B domain"/>
    <property type="match status" value="1"/>
</dbReference>
<sequence length="200" mass="22901">MSYNDELQDNLLETDSKCLSCGLNASLRYLKLDQDVVLTVFECTTCNIKETSMFNSKETTENALLIDCKFCSTEDLKRQINLNKNTGLSIKYEDLEYTFESSESNVYTVEAIIHQAIKQLSGEGDGFSTIQDSEKLNKSIAQLRAILINPHFELSIVDSVGVSRVAPIGEDIYKIQDRDLDFFNDERVHHRYLHKRNEEI</sequence>
<proteinExistence type="inferred from homology"/>
<comment type="caution">
    <text evidence="6">The sequence shown here is derived from an EMBL/GenBank/DDBJ whole genome shotgun (WGS) entry which is preliminary data.</text>
</comment>
<evidence type="ECO:0000256" key="3">
    <source>
        <dbReference type="ARBA" id="ARBA00022771"/>
    </source>
</evidence>
<dbReference type="SMART" id="SM00709">
    <property type="entry name" value="Zpr1"/>
    <property type="match status" value="1"/>
</dbReference>
<dbReference type="InterPro" id="IPR056180">
    <property type="entry name" value="ZPR1_jr_dom"/>
</dbReference>
<evidence type="ECO:0000259" key="5">
    <source>
        <dbReference type="SMART" id="SM00709"/>
    </source>
</evidence>
<dbReference type="PANTHER" id="PTHR10876:SF0">
    <property type="entry name" value="ZINC FINGER PROTEIN ZPR1"/>
    <property type="match status" value="1"/>
</dbReference>
<name>A0A9P6GZU5_9MICR</name>
<dbReference type="GO" id="GO:0008270">
    <property type="term" value="F:zinc ion binding"/>
    <property type="evidence" value="ECO:0007669"/>
    <property type="project" value="UniProtKB-KW"/>
</dbReference>
<feature type="domain" description="Zinc finger ZPR1-type" evidence="5">
    <location>
        <begin position="16"/>
        <end position="167"/>
    </location>
</feature>
<dbReference type="GO" id="GO:0005634">
    <property type="term" value="C:nucleus"/>
    <property type="evidence" value="ECO:0007669"/>
    <property type="project" value="TreeGrafter"/>
</dbReference>